<dbReference type="Gene3D" id="2.160.20.80">
    <property type="entry name" value="E3 ubiquitin-protein ligase SopA"/>
    <property type="match status" value="1"/>
</dbReference>
<name>A0ABS0H7F0_9ACTN</name>
<evidence type="ECO:0000313" key="2">
    <source>
        <dbReference type="Proteomes" id="UP000638560"/>
    </source>
</evidence>
<accession>A0ABS0H7F0</accession>
<keyword evidence="2" id="KW-1185">Reference proteome</keyword>
<proteinExistence type="predicted"/>
<dbReference type="SUPFAM" id="SSF141571">
    <property type="entry name" value="Pentapeptide repeat-like"/>
    <property type="match status" value="1"/>
</dbReference>
<dbReference type="Pfam" id="PF00805">
    <property type="entry name" value="Pentapeptide"/>
    <property type="match status" value="1"/>
</dbReference>
<dbReference type="EMBL" id="JADPUN010000342">
    <property type="protein sequence ID" value="MBF9134390.1"/>
    <property type="molecule type" value="Genomic_DNA"/>
</dbReference>
<reference evidence="1 2" key="1">
    <citation type="submission" date="2020-11" db="EMBL/GenBank/DDBJ databases">
        <title>A novel isolate from a Black sea contaminated sediment with potential to produce alkanes: Plantactinospora alkalitolerans sp. nov.</title>
        <authorList>
            <person name="Carro L."/>
            <person name="Veyisoglu A."/>
            <person name="Guven K."/>
            <person name="Schumann P."/>
            <person name="Klenk H.-P."/>
            <person name="Sahin N."/>
        </authorList>
    </citation>
    <scope>NUCLEOTIDE SEQUENCE [LARGE SCALE GENOMIC DNA]</scope>
    <source>
        <strain evidence="1 2">S1510</strain>
    </source>
</reference>
<gene>
    <name evidence="1" type="ORF">I0C86_36500</name>
</gene>
<comment type="caution">
    <text evidence="1">The sequence shown here is derived from an EMBL/GenBank/DDBJ whole genome shotgun (WGS) entry which is preliminary data.</text>
</comment>
<organism evidence="1 2">
    <name type="scientific">Plantactinospora alkalitolerans</name>
    <dbReference type="NCBI Taxonomy" id="2789879"/>
    <lineage>
        <taxon>Bacteria</taxon>
        <taxon>Bacillati</taxon>
        <taxon>Actinomycetota</taxon>
        <taxon>Actinomycetes</taxon>
        <taxon>Micromonosporales</taxon>
        <taxon>Micromonosporaceae</taxon>
        <taxon>Plantactinospora</taxon>
    </lineage>
</organism>
<protein>
    <submittedName>
        <fullName evidence="1">Pentapeptide repeat-containing protein</fullName>
    </submittedName>
</protein>
<dbReference type="InterPro" id="IPR001646">
    <property type="entry name" value="5peptide_repeat"/>
</dbReference>
<sequence>MSDLPGATKQSFAGLDLRHRSFDQHFFKLCDFRGANLRGASMRGARFAGCDLRNADLRDTDLCVLPRLGRVIRGVPDTSPLPYVARMPAANARCSPSMSAVSTRQEP</sequence>
<dbReference type="Proteomes" id="UP000638560">
    <property type="component" value="Unassembled WGS sequence"/>
</dbReference>
<evidence type="ECO:0000313" key="1">
    <source>
        <dbReference type="EMBL" id="MBF9134390.1"/>
    </source>
</evidence>